<dbReference type="GO" id="GO:0005525">
    <property type="term" value="F:GTP binding"/>
    <property type="evidence" value="ECO:0007669"/>
    <property type="project" value="InterPro"/>
</dbReference>
<dbReference type="Proteomes" id="UP000694845">
    <property type="component" value="Unplaced"/>
</dbReference>
<dbReference type="InterPro" id="IPR005225">
    <property type="entry name" value="Small_GTP-bd"/>
</dbReference>
<dbReference type="OrthoDB" id="18798at2759"/>
<keyword evidence="5" id="KW-1185">Reference proteome</keyword>
<evidence type="ECO:0000256" key="2">
    <source>
        <dbReference type="ARBA" id="ARBA00011984"/>
    </source>
</evidence>
<dbReference type="Pfam" id="PF00071">
    <property type="entry name" value="Ras"/>
    <property type="match status" value="1"/>
</dbReference>
<reference evidence="6" key="1">
    <citation type="submission" date="2025-08" db="UniProtKB">
        <authorList>
            <consortium name="RefSeq"/>
        </authorList>
    </citation>
    <scope>IDENTIFICATION</scope>
</reference>
<comment type="catalytic activity">
    <reaction evidence="4">
        <text>GTP + H2O = GDP + phosphate + H(+)</text>
        <dbReference type="Rhea" id="RHEA:19669"/>
        <dbReference type="ChEBI" id="CHEBI:15377"/>
        <dbReference type="ChEBI" id="CHEBI:15378"/>
        <dbReference type="ChEBI" id="CHEBI:37565"/>
        <dbReference type="ChEBI" id="CHEBI:43474"/>
        <dbReference type="ChEBI" id="CHEBI:58189"/>
        <dbReference type="EC" id="3.6.5.2"/>
    </reaction>
</comment>
<proteinExistence type="inferred from homology"/>
<dbReference type="InterPro" id="IPR027417">
    <property type="entry name" value="P-loop_NTPase"/>
</dbReference>
<dbReference type="PRINTS" id="PR00449">
    <property type="entry name" value="RASTRNSFRMNG"/>
</dbReference>
<dbReference type="SMART" id="SM00173">
    <property type="entry name" value="RAS"/>
    <property type="match status" value="1"/>
</dbReference>
<dbReference type="AlphaFoldDB" id="A0A8B8A2Q1"/>
<protein>
    <recommendedName>
        <fullName evidence="2">small monomeric GTPase</fullName>
        <ecNumber evidence="2">3.6.5.2</ecNumber>
    </recommendedName>
</protein>
<dbReference type="SMART" id="SM00174">
    <property type="entry name" value="RHO"/>
    <property type="match status" value="1"/>
</dbReference>
<evidence type="ECO:0000256" key="4">
    <source>
        <dbReference type="ARBA" id="ARBA00048098"/>
    </source>
</evidence>
<dbReference type="KEGG" id="aplc:110991099"/>
<dbReference type="SMART" id="SM00175">
    <property type="entry name" value="RAB"/>
    <property type="match status" value="1"/>
</dbReference>
<dbReference type="InterPro" id="IPR001806">
    <property type="entry name" value="Small_GTPase"/>
</dbReference>
<evidence type="ECO:0000313" key="5">
    <source>
        <dbReference type="Proteomes" id="UP000694845"/>
    </source>
</evidence>
<evidence type="ECO:0000313" key="6">
    <source>
        <dbReference type="RefSeq" id="XP_022111959.1"/>
    </source>
</evidence>
<evidence type="ECO:0000256" key="1">
    <source>
        <dbReference type="ARBA" id="ARBA00008344"/>
    </source>
</evidence>
<dbReference type="GO" id="GO:0003925">
    <property type="term" value="F:G protein activity"/>
    <property type="evidence" value="ECO:0007669"/>
    <property type="project" value="UniProtKB-EC"/>
</dbReference>
<dbReference type="GeneID" id="110991099"/>
<dbReference type="NCBIfam" id="TIGR00231">
    <property type="entry name" value="small_GTP"/>
    <property type="match status" value="1"/>
</dbReference>
<dbReference type="Gene3D" id="3.40.50.300">
    <property type="entry name" value="P-loop containing nucleotide triphosphate hydrolases"/>
    <property type="match status" value="1"/>
</dbReference>
<dbReference type="PROSITE" id="PS51421">
    <property type="entry name" value="RAS"/>
    <property type="match status" value="1"/>
</dbReference>
<comment type="similarity">
    <text evidence="1">Belongs to the small GTPase superfamily. Ras family.</text>
</comment>
<accession>A0A8B8A2Q1</accession>
<gene>
    <name evidence="6" type="primary">LOC110991099</name>
</gene>
<dbReference type="PANTHER" id="PTHR45704">
    <property type="entry name" value="RAS-LIKE FAMILY MEMBER 11"/>
    <property type="match status" value="1"/>
</dbReference>
<dbReference type="RefSeq" id="XP_022111959.1">
    <property type="nucleotide sequence ID" value="XM_022256267.1"/>
</dbReference>
<dbReference type="PROSITE" id="PS51419">
    <property type="entry name" value="RAB"/>
    <property type="match status" value="1"/>
</dbReference>
<dbReference type="OMA" id="ALEYNCQ"/>
<keyword evidence="3" id="KW-0378">Hydrolase</keyword>
<dbReference type="SUPFAM" id="SSF52540">
    <property type="entry name" value="P-loop containing nucleoside triphosphate hydrolases"/>
    <property type="match status" value="1"/>
</dbReference>
<dbReference type="EC" id="3.6.5.2" evidence="2"/>
<organism evidence="5 6">
    <name type="scientific">Acanthaster planci</name>
    <name type="common">Crown-of-thorns starfish</name>
    <dbReference type="NCBI Taxonomy" id="133434"/>
    <lineage>
        <taxon>Eukaryota</taxon>
        <taxon>Metazoa</taxon>
        <taxon>Echinodermata</taxon>
        <taxon>Eleutherozoa</taxon>
        <taxon>Asterozoa</taxon>
        <taxon>Asteroidea</taxon>
        <taxon>Valvatacea</taxon>
        <taxon>Valvatida</taxon>
        <taxon>Acanthasteridae</taxon>
        <taxon>Acanthaster</taxon>
    </lineage>
</organism>
<sequence length="269" mass="30159">MKTPSIETPTPDGLTEIRFGEGGGYTGADMRVMAGPRESPCKGTLVVESAQAHTLGHGMNQDVTDARIMVLGAESVGKSAVTVRFLTKRYIGEYESNIDLLYRQTVVHNEVPVYMEVLDTCPKGEQLSERDSHLRWANAFVIVYSVCNRTTFKDVETQVKHIQMTKSPCSVPIVIIGNKADLEHRREVMLDEGRDLAEEYGCYFFEVSAADGYTEVREAFLALLKEVYEATKNKLQVKRRRSSVTRNVANKVMQAMFGSPRRSRKISLP</sequence>
<name>A0A8B8A2Q1_ACAPL</name>
<dbReference type="InterPro" id="IPR051065">
    <property type="entry name" value="Ras-related_GTPase"/>
</dbReference>
<evidence type="ECO:0000256" key="3">
    <source>
        <dbReference type="ARBA" id="ARBA00022801"/>
    </source>
</evidence>